<keyword evidence="4" id="KW-0378">Hydrolase</keyword>
<proteinExistence type="inferred from homology"/>
<dbReference type="Pfam" id="PF03167">
    <property type="entry name" value="UDG"/>
    <property type="match status" value="1"/>
</dbReference>
<comment type="subcellular location">
    <subcellularLocation>
        <location evidence="1">Nucleus</location>
    </subcellularLocation>
</comment>
<evidence type="ECO:0000256" key="1">
    <source>
        <dbReference type="ARBA" id="ARBA00004123"/>
    </source>
</evidence>
<dbReference type="InterPro" id="IPR005122">
    <property type="entry name" value="Uracil-DNA_glycosylase-like"/>
</dbReference>
<dbReference type="GO" id="GO:0017065">
    <property type="term" value="F:single-strand selective uracil DNA N-glycosylase activity"/>
    <property type="evidence" value="ECO:0007669"/>
    <property type="project" value="InterPro"/>
</dbReference>
<dbReference type="PANTHER" id="PTHR13235:SF2">
    <property type="entry name" value="SINGLE-STRAND SELECTIVE MONOFUNCTIONAL URACIL DNA GLYCOSYLASE"/>
    <property type="match status" value="1"/>
</dbReference>
<dbReference type="InterPro" id="IPR036895">
    <property type="entry name" value="Uracil-DNA_glycosylase-like_sf"/>
</dbReference>
<dbReference type="PANTHER" id="PTHR13235">
    <property type="entry name" value="SINGLE-STRAND SELECTIVE MONOFUNCTIONAL URACIL DNA GLYCOSYLASE"/>
    <property type="match status" value="1"/>
</dbReference>
<reference evidence="9" key="1">
    <citation type="submission" date="2014-11" db="EMBL/GenBank/DDBJ databases">
        <authorList>
            <person name="Geib S."/>
        </authorList>
    </citation>
    <scope>NUCLEOTIDE SEQUENCE</scope>
</reference>
<dbReference type="EMBL" id="GBXI01008736">
    <property type="protein sequence ID" value="JAD05556.1"/>
    <property type="molecule type" value="Transcribed_RNA"/>
</dbReference>
<name>A0A0A1X3U3_ZEUCU</name>
<evidence type="ECO:0000259" key="8">
    <source>
        <dbReference type="Pfam" id="PF03167"/>
    </source>
</evidence>
<keyword evidence="5" id="KW-0238">DNA-binding</keyword>
<dbReference type="GO" id="GO:0003677">
    <property type="term" value="F:DNA binding"/>
    <property type="evidence" value="ECO:0007669"/>
    <property type="project" value="UniProtKB-KW"/>
</dbReference>
<dbReference type="FunFam" id="3.40.470.10:FF:000017">
    <property type="entry name" value="Single-strand-selective monofunctional uracil-DNA glycosylase 1"/>
    <property type="match status" value="1"/>
</dbReference>
<dbReference type="GO" id="GO:0005634">
    <property type="term" value="C:nucleus"/>
    <property type="evidence" value="ECO:0007669"/>
    <property type="project" value="UniProtKB-SubCell"/>
</dbReference>
<dbReference type="InterPro" id="IPR039134">
    <property type="entry name" value="SMUG1"/>
</dbReference>
<comment type="similarity">
    <text evidence="2">Belongs to the uracil-DNA glycosylase (UDG) superfamily. SMUG1 family.</text>
</comment>
<keyword evidence="3" id="KW-0227">DNA damage</keyword>
<organism evidence="9">
    <name type="scientific">Zeugodacus cucurbitae</name>
    <name type="common">Melon fruit fly</name>
    <name type="synonym">Bactrocera cucurbitae</name>
    <dbReference type="NCBI Taxonomy" id="28588"/>
    <lineage>
        <taxon>Eukaryota</taxon>
        <taxon>Metazoa</taxon>
        <taxon>Ecdysozoa</taxon>
        <taxon>Arthropoda</taxon>
        <taxon>Hexapoda</taxon>
        <taxon>Insecta</taxon>
        <taxon>Pterygota</taxon>
        <taxon>Neoptera</taxon>
        <taxon>Endopterygota</taxon>
        <taxon>Diptera</taxon>
        <taxon>Brachycera</taxon>
        <taxon>Muscomorpha</taxon>
        <taxon>Tephritoidea</taxon>
        <taxon>Tephritidae</taxon>
        <taxon>Zeugodacus</taxon>
        <taxon>Zeugodacus</taxon>
    </lineage>
</organism>
<accession>A0A0A1X3U3</accession>
<evidence type="ECO:0000256" key="3">
    <source>
        <dbReference type="ARBA" id="ARBA00022763"/>
    </source>
</evidence>
<keyword evidence="6" id="KW-0234">DNA repair</keyword>
<sequence length="316" mass="35326">MSREKLIKEIFSAAASASTRDTVLPLNSLQKFAATKKRCLSSQTTVKSSDASMSQETSPKICDSKTPDISQTFWNRFYKLECQLNVDLQNIETPSNITHVYNPLDYATNLHCAYLEKFLDGPKKVIFVGMNPGPNGMGQTGVPFGNVLTVRNEMGLSGSVRQPPSVHVKRPIYGLECTIEEPSGVRIWGLLKKLAGGSLTTFGKNCFVHNFCPLIFYDKAGRNITPSELKGDYKAIIGKLCLDALDKELDLLQPEILVPVGEYINGIIKRSRHVNSLKIYKLHHPSPRSLNNQNWPEKAEQLLHKFDLVKYISNEV</sequence>
<dbReference type="AlphaFoldDB" id="A0A0A1X3U3"/>
<gene>
    <name evidence="9" type="primary">Smug1_1</name>
    <name evidence="9" type="ORF">g.50001</name>
</gene>
<dbReference type="GO" id="GO:0006284">
    <property type="term" value="P:base-excision repair"/>
    <property type="evidence" value="ECO:0007669"/>
    <property type="project" value="InterPro"/>
</dbReference>
<dbReference type="GO" id="GO:0000703">
    <property type="term" value="F:oxidized pyrimidine nucleobase lesion DNA N-glycosylase activity"/>
    <property type="evidence" value="ECO:0007669"/>
    <property type="project" value="TreeGrafter"/>
</dbReference>
<evidence type="ECO:0000313" key="9">
    <source>
        <dbReference type="EMBL" id="JAD05556.1"/>
    </source>
</evidence>
<keyword evidence="7" id="KW-0539">Nucleus</keyword>
<dbReference type="Gene3D" id="3.40.470.10">
    <property type="entry name" value="Uracil-DNA glycosylase-like domain"/>
    <property type="match status" value="1"/>
</dbReference>
<protein>
    <submittedName>
        <fullName evidence="9">Single-strand selective monofunctional uracil-DNA glycosylase</fullName>
    </submittedName>
</protein>
<feature type="domain" description="Uracil-DNA glycosylase-like" evidence="8">
    <location>
        <begin position="122"/>
        <end position="294"/>
    </location>
</feature>
<evidence type="ECO:0000256" key="4">
    <source>
        <dbReference type="ARBA" id="ARBA00022801"/>
    </source>
</evidence>
<evidence type="ECO:0000256" key="5">
    <source>
        <dbReference type="ARBA" id="ARBA00023125"/>
    </source>
</evidence>
<dbReference type="SUPFAM" id="SSF52141">
    <property type="entry name" value="Uracil-DNA glycosylase-like"/>
    <property type="match status" value="1"/>
</dbReference>
<reference evidence="9" key="2">
    <citation type="journal article" date="2015" name="Gigascience">
        <title>Reconstructing a comprehensive transcriptome assembly of a white-pupal translocated strain of the pest fruit fly Bactrocera cucurbitae.</title>
        <authorList>
            <person name="Sim S.B."/>
            <person name="Calla B."/>
            <person name="Hall B."/>
            <person name="DeRego T."/>
            <person name="Geib S.M."/>
        </authorList>
    </citation>
    <scope>NUCLEOTIDE SEQUENCE</scope>
</reference>
<evidence type="ECO:0000256" key="2">
    <source>
        <dbReference type="ARBA" id="ARBA00007889"/>
    </source>
</evidence>
<evidence type="ECO:0000256" key="6">
    <source>
        <dbReference type="ARBA" id="ARBA00023204"/>
    </source>
</evidence>
<evidence type="ECO:0000256" key="7">
    <source>
        <dbReference type="ARBA" id="ARBA00023242"/>
    </source>
</evidence>